<dbReference type="KEGG" id="tut:107359869"/>
<dbReference type="EMBL" id="CAEY01001355">
    <property type="status" value="NOT_ANNOTATED_CDS"/>
    <property type="molecule type" value="Genomic_DNA"/>
</dbReference>
<keyword evidence="5" id="KW-0067">ATP-binding</keyword>
<keyword evidence="4 6" id="KW-0418">Kinase</keyword>
<dbReference type="GO" id="GO:0032958">
    <property type="term" value="P:inositol phosphate biosynthetic process"/>
    <property type="evidence" value="ECO:0007669"/>
    <property type="project" value="InterPro"/>
</dbReference>
<comment type="similarity">
    <text evidence="1 6">Belongs to the inositol phosphokinase (IPK) family.</text>
</comment>
<dbReference type="SUPFAM" id="SSF56104">
    <property type="entry name" value="SAICAR synthase-like"/>
    <property type="match status" value="1"/>
</dbReference>
<protein>
    <recommendedName>
        <fullName evidence="6">Kinase</fullName>
        <ecNumber evidence="6">2.7.-.-</ecNumber>
    </recommendedName>
</protein>
<dbReference type="GO" id="GO:0000828">
    <property type="term" value="F:inositol hexakisphosphate kinase activity"/>
    <property type="evidence" value="ECO:0007669"/>
    <property type="project" value="TreeGrafter"/>
</dbReference>
<dbReference type="PANTHER" id="PTHR12400:SF97">
    <property type="entry name" value="KINASE"/>
    <property type="match status" value="1"/>
</dbReference>
<accession>T1K1P1</accession>
<name>T1K1P1_TETUR</name>
<evidence type="ECO:0000256" key="2">
    <source>
        <dbReference type="ARBA" id="ARBA00022679"/>
    </source>
</evidence>
<evidence type="ECO:0000256" key="4">
    <source>
        <dbReference type="ARBA" id="ARBA00022777"/>
    </source>
</evidence>
<dbReference type="HOGENOM" id="CLU_017767_3_1_1"/>
<keyword evidence="3" id="KW-0547">Nucleotide-binding</keyword>
<dbReference type="EnsemblMetazoa" id="tetur04g02110.1">
    <property type="protein sequence ID" value="tetur04g02110.1"/>
    <property type="gene ID" value="tetur04g02110"/>
</dbReference>
<dbReference type="InterPro" id="IPR005522">
    <property type="entry name" value="IPK"/>
</dbReference>
<dbReference type="PANTHER" id="PTHR12400">
    <property type="entry name" value="INOSITOL POLYPHOSPHATE KINASE"/>
    <property type="match status" value="1"/>
</dbReference>
<evidence type="ECO:0000313" key="8">
    <source>
        <dbReference type="Proteomes" id="UP000015104"/>
    </source>
</evidence>
<reference evidence="8" key="1">
    <citation type="submission" date="2011-08" db="EMBL/GenBank/DDBJ databases">
        <authorList>
            <person name="Rombauts S."/>
        </authorList>
    </citation>
    <scope>NUCLEOTIDE SEQUENCE</scope>
    <source>
        <strain evidence="8">London</strain>
    </source>
</reference>
<dbReference type="InterPro" id="IPR038286">
    <property type="entry name" value="IPK_sf"/>
</dbReference>
<dbReference type="GO" id="GO:0005737">
    <property type="term" value="C:cytoplasm"/>
    <property type="evidence" value="ECO:0007669"/>
    <property type="project" value="TreeGrafter"/>
</dbReference>
<proteinExistence type="inferred from homology"/>
<keyword evidence="8" id="KW-1185">Reference proteome</keyword>
<dbReference type="Gene3D" id="3.30.470.160">
    <property type="entry name" value="Inositol polyphosphate kinase"/>
    <property type="match status" value="1"/>
</dbReference>
<dbReference type="AlphaFoldDB" id="T1K1P1"/>
<evidence type="ECO:0000256" key="5">
    <source>
        <dbReference type="ARBA" id="ARBA00022840"/>
    </source>
</evidence>
<dbReference type="GO" id="GO:0046854">
    <property type="term" value="P:phosphatidylinositol phosphate biosynthetic process"/>
    <property type="evidence" value="ECO:0007669"/>
    <property type="project" value="TreeGrafter"/>
</dbReference>
<evidence type="ECO:0000256" key="6">
    <source>
        <dbReference type="RuleBase" id="RU363090"/>
    </source>
</evidence>
<dbReference type="Proteomes" id="UP000015104">
    <property type="component" value="Unassembled WGS sequence"/>
</dbReference>
<evidence type="ECO:0000256" key="1">
    <source>
        <dbReference type="ARBA" id="ARBA00007374"/>
    </source>
</evidence>
<dbReference type="OrthoDB" id="338650at2759"/>
<dbReference type="FunFam" id="3.30.470.160:FF:000001">
    <property type="entry name" value="Kinase"/>
    <property type="match status" value="1"/>
</dbReference>
<dbReference type="eggNOG" id="KOG1621">
    <property type="taxonomic scope" value="Eukaryota"/>
</dbReference>
<reference evidence="7" key="2">
    <citation type="submission" date="2015-06" db="UniProtKB">
        <authorList>
            <consortium name="EnsemblMetazoa"/>
        </authorList>
    </citation>
    <scope>IDENTIFICATION</scope>
</reference>
<dbReference type="Pfam" id="PF03770">
    <property type="entry name" value="IPK"/>
    <property type="match status" value="1"/>
</dbReference>
<dbReference type="GO" id="GO:0005524">
    <property type="term" value="F:ATP binding"/>
    <property type="evidence" value="ECO:0007669"/>
    <property type="project" value="UniProtKB-KW"/>
</dbReference>
<sequence length="353" mass="40704">MSVSRTIPKLRSLGYDEYSKSLQSSFDVAELVYTEGSSTELSSDEGDHESQSFNHWRIVRNALRWSPFVQTYKKRKYPWVQLAGHQGNFKSGTVGTILKKSCGEEEKCFQKLINDPLSEFVPKFRGKSITNGEEFLELEDLLAKFDCPSVMDMKIGLRTYLEDELIKAREKPKLRKDMFEKMIAVDPAEPNEEERRLKAVTKPRYMVWRETISSTATLGFRIDGIKFCDGTTSRDFKTTKSDTDIIKAIQKFTENRHSIIVKYLERLKNLRQTLVNSPFFLTHEIIGSSLLFVHDLNKADVWMIDFAKTHPIPKNLTITHSKDWMIGNHEDGYLIGVDNIIRIFTVLDGLSKL</sequence>
<evidence type="ECO:0000256" key="3">
    <source>
        <dbReference type="ARBA" id="ARBA00022741"/>
    </source>
</evidence>
<dbReference type="OMA" id="FQVFVEF"/>
<gene>
    <name evidence="7" type="primary">107359869</name>
</gene>
<dbReference type="STRING" id="32264.T1K1P1"/>
<organism evidence="7 8">
    <name type="scientific">Tetranychus urticae</name>
    <name type="common">Two-spotted spider mite</name>
    <dbReference type="NCBI Taxonomy" id="32264"/>
    <lineage>
        <taxon>Eukaryota</taxon>
        <taxon>Metazoa</taxon>
        <taxon>Ecdysozoa</taxon>
        <taxon>Arthropoda</taxon>
        <taxon>Chelicerata</taxon>
        <taxon>Arachnida</taxon>
        <taxon>Acari</taxon>
        <taxon>Acariformes</taxon>
        <taxon>Trombidiformes</taxon>
        <taxon>Prostigmata</taxon>
        <taxon>Eleutherengona</taxon>
        <taxon>Raphignathae</taxon>
        <taxon>Tetranychoidea</taxon>
        <taxon>Tetranychidae</taxon>
        <taxon>Tetranychus</taxon>
    </lineage>
</organism>
<dbReference type="EC" id="2.7.-.-" evidence="6"/>
<evidence type="ECO:0000313" key="7">
    <source>
        <dbReference type="EnsemblMetazoa" id="tetur04g02110.1"/>
    </source>
</evidence>
<keyword evidence="2 6" id="KW-0808">Transferase</keyword>
<dbReference type="GO" id="GO:0005634">
    <property type="term" value="C:nucleus"/>
    <property type="evidence" value="ECO:0007669"/>
    <property type="project" value="TreeGrafter"/>
</dbReference>